<accession>A0ABU1VCD0</accession>
<feature type="transmembrane region" description="Helical" evidence="1">
    <location>
        <begin position="6"/>
        <end position="28"/>
    </location>
</feature>
<evidence type="ECO:0000313" key="3">
    <source>
        <dbReference type="Proteomes" id="UP001265550"/>
    </source>
</evidence>
<organism evidence="2 3">
    <name type="scientific">Hydrogenophaga laconesensis</name>
    <dbReference type="NCBI Taxonomy" id="1805971"/>
    <lineage>
        <taxon>Bacteria</taxon>
        <taxon>Pseudomonadati</taxon>
        <taxon>Pseudomonadota</taxon>
        <taxon>Betaproteobacteria</taxon>
        <taxon>Burkholderiales</taxon>
        <taxon>Comamonadaceae</taxon>
        <taxon>Hydrogenophaga</taxon>
    </lineage>
</organism>
<dbReference type="EMBL" id="JAVDWE010000007">
    <property type="protein sequence ID" value="MDR7095125.1"/>
    <property type="molecule type" value="Genomic_DNA"/>
</dbReference>
<proteinExistence type="predicted"/>
<keyword evidence="1" id="KW-0812">Transmembrane</keyword>
<sequence>MVITLLVFVHLIATCTAIGTLVLTDLRLIARATGYRVVIPPPERLETRIVAAALLVLYFSGAALIALGMRENSDYIANPKLQAKLLLVVMLTLNAFILHRYVFPILGRSLRVSAWSNREWFTVVTSVSLSNSLWFYCAFLGVARHWSGTVPLEFVLLVGLMIWAVVFCLANGLLALASRDNPRKKRPDWLDSIKARLRNLFQLRDR</sequence>
<protein>
    <submittedName>
        <fullName evidence="2">RDD family membrane protein YckC</fullName>
    </submittedName>
</protein>
<dbReference type="RefSeq" id="WP_204733977.1">
    <property type="nucleotide sequence ID" value="NZ_JAVDWE010000007.1"/>
</dbReference>
<keyword evidence="1" id="KW-1133">Transmembrane helix</keyword>
<keyword evidence="3" id="KW-1185">Reference proteome</keyword>
<feature type="transmembrane region" description="Helical" evidence="1">
    <location>
        <begin position="154"/>
        <end position="177"/>
    </location>
</feature>
<feature type="transmembrane region" description="Helical" evidence="1">
    <location>
        <begin position="49"/>
        <end position="69"/>
    </location>
</feature>
<gene>
    <name evidence="2" type="ORF">J2X09_002869</name>
</gene>
<dbReference type="Proteomes" id="UP001265550">
    <property type="component" value="Unassembled WGS sequence"/>
</dbReference>
<comment type="caution">
    <text evidence="2">The sequence shown here is derived from an EMBL/GenBank/DDBJ whole genome shotgun (WGS) entry which is preliminary data.</text>
</comment>
<reference evidence="2 3" key="1">
    <citation type="submission" date="2023-07" db="EMBL/GenBank/DDBJ databases">
        <title>Sorghum-associated microbial communities from plants grown in Nebraska, USA.</title>
        <authorList>
            <person name="Schachtman D."/>
        </authorList>
    </citation>
    <scope>NUCLEOTIDE SEQUENCE [LARGE SCALE GENOMIC DNA]</scope>
    <source>
        <strain evidence="2 3">BE240</strain>
    </source>
</reference>
<evidence type="ECO:0000256" key="1">
    <source>
        <dbReference type="SAM" id="Phobius"/>
    </source>
</evidence>
<feature type="transmembrane region" description="Helical" evidence="1">
    <location>
        <begin position="81"/>
        <end position="99"/>
    </location>
</feature>
<keyword evidence="1" id="KW-0472">Membrane</keyword>
<evidence type="ECO:0000313" key="2">
    <source>
        <dbReference type="EMBL" id="MDR7095125.1"/>
    </source>
</evidence>
<name>A0ABU1VCD0_9BURK</name>